<accession>A0ABV7LE66</accession>
<dbReference type="PROSITE" id="PS51318">
    <property type="entry name" value="TAT"/>
    <property type="match status" value="1"/>
</dbReference>
<keyword evidence="4" id="KW-1185">Reference proteome</keyword>
<dbReference type="EMBL" id="JBHRUV010000031">
    <property type="protein sequence ID" value="MFC3266207.1"/>
    <property type="molecule type" value="Genomic_DNA"/>
</dbReference>
<name>A0ABV7LE66_9HYPH</name>
<dbReference type="Proteomes" id="UP001595536">
    <property type="component" value="Unassembled WGS sequence"/>
</dbReference>
<feature type="domain" description="Thioredoxin" evidence="2">
    <location>
        <begin position="36"/>
        <end position="191"/>
    </location>
</feature>
<protein>
    <submittedName>
        <fullName evidence="3">Thioredoxin family protein</fullName>
    </submittedName>
</protein>
<organism evidence="3 4">
    <name type="scientific">Camelimonas abortus</name>
    <dbReference type="NCBI Taxonomy" id="1017184"/>
    <lineage>
        <taxon>Bacteria</taxon>
        <taxon>Pseudomonadati</taxon>
        <taxon>Pseudomonadota</taxon>
        <taxon>Alphaproteobacteria</taxon>
        <taxon>Hyphomicrobiales</taxon>
        <taxon>Chelatococcaceae</taxon>
        <taxon>Camelimonas</taxon>
    </lineage>
</organism>
<sequence length="215" mass="22519">MTGRPLTRRDALWLTLALAAGVAALCGHAPTADAAAAIGAPAPPFTLVSADGRQVSLADFRGRTVVLEWTNHECPFVRKHYGAGAMQKLQKEARDAGVVWLTIISSAPGEQGHVTPEEARRLTVSRGAAPAAVLFDETGRTGRAYGAKTTPHMYVIGPDGALLYAGGIDDRPGTDPAELAGARNHVREALAEIAAGKPVSVRQSRPYGCAIKYAS</sequence>
<proteinExistence type="predicted"/>
<reference evidence="4" key="1">
    <citation type="journal article" date="2019" name="Int. J. Syst. Evol. Microbiol.">
        <title>The Global Catalogue of Microorganisms (GCM) 10K type strain sequencing project: providing services to taxonomists for standard genome sequencing and annotation.</title>
        <authorList>
            <consortium name="The Broad Institute Genomics Platform"/>
            <consortium name="The Broad Institute Genome Sequencing Center for Infectious Disease"/>
            <person name="Wu L."/>
            <person name="Ma J."/>
        </authorList>
    </citation>
    <scope>NUCLEOTIDE SEQUENCE [LARGE SCALE GENOMIC DNA]</scope>
    <source>
        <strain evidence="4">CCM 7941</strain>
    </source>
</reference>
<comment type="caution">
    <text evidence="3">The sequence shown here is derived from an EMBL/GenBank/DDBJ whole genome shotgun (WGS) entry which is preliminary data.</text>
</comment>
<gene>
    <name evidence="3" type="ORF">ACFOEX_07560</name>
</gene>
<dbReference type="InterPro" id="IPR036249">
    <property type="entry name" value="Thioredoxin-like_sf"/>
</dbReference>
<feature type="signal peptide" evidence="1">
    <location>
        <begin position="1"/>
        <end position="34"/>
    </location>
</feature>
<dbReference type="InterPro" id="IPR006311">
    <property type="entry name" value="TAT_signal"/>
</dbReference>
<dbReference type="PROSITE" id="PS51352">
    <property type="entry name" value="THIOREDOXIN_2"/>
    <property type="match status" value="1"/>
</dbReference>
<dbReference type="Pfam" id="PF00578">
    <property type="entry name" value="AhpC-TSA"/>
    <property type="match status" value="1"/>
</dbReference>
<dbReference type="InterPro" id="IPR000866">
    <property type="entry name" value="AhpC/TSA"/>
</dbReference>
<dbReference type="PANTHER" id="PTHR43640">
    <property type="entry name" value="OS07G0260300 PROTEIN"/>
    <property type="match status" value="1"/>
</dbReference>
<dbReference type="InterPro" id="IPR013766">
    <property type="entry name" value="Thioredoxin_domain"/>
</dbReference>
<evidence type="ECO:0000259" key="2">
    <source>
        <dbReference type="PROSITE" id="PS51352"/>
    </source>
</evidence>
<evidence type="ECO:0000256" key="1">
    <source>
        <dbReference type="SAM" id="SignalP"/>
    </source>
</evidence>
<evidence type="ECO:0000313" key="4">
    <source>
        <dbReference type="Proteomes" id="UP001595536"/>
    </source>
</evidence>
<feature type="chain" id="PRO_5045612835" evidence="1">
    <location>
        <begin position="35"/>
        <end position="215"/>
    </location>
</feature>
<keyword evidence="1" id="KW-0732">Signal</keyword>
<dbReference type="PANTHER" id="PTHR43640:SF1">
    <property type="entry name" value="THIOREDOXIN-DEPENDENT PEROXIREDOXIN"/>
    <property type="match status" value="1"/>
</dbReference>
<dbReference type="SUPFAM" id="SSF52833">
    <property type="entry name" value="Thioredoxin-like"/>
    <property type="match status" value="1"/>
</dbReference>
<dbReference type="InterPro" id="IPR047262">
    <property type="entry name" value="PRX-like1"/>
</dbReference>
<dbReference type="RefSeq" id="WP_376828501.1">
    <property type="nucleotide sequence ID" value="NZ_JBHLWR010000002.1"/>
</dbReference>
<dbReference type="CDD" id="cd02969">
    <property type="entry name" value="PRX_like1"/>
    <property type="match status" value="1"/>
</dbReference>
<evidence type="ECO:0000313" key="3">
    <source>
        <dbReference type="EMBL" id="MFC3266207.1"/>
    </source>
</evidence>
<dbReference type="Gene3D" id="3.40.30.10">
    <property type="entry name" value="Glutaredoxin"/>
    <property type="match status" value="1"/>
</dbReference>